<evidence type="ECO:0000256" key="5">
    <source>
        <dbReference type="ARBA" id="ARBA00023136"/>
    </source>
</evidence>
<dbReference type="PANTHER" id="PTHR43791:SF36">
    <property type="entry name" value="TRANSPORTER, PUTATIVE (AFU_ORTHOLOGUE AFUA_6G08340)-RELATED"/>
    <property type="match status" value="1"/>
</dbReference>
<feature type="transmembrane region" description="Helical" evidence="7">
    <location>
        <begin position="37"/>
        <end position="55"/>
    </location>
</feature>
<organism evidence="9 10">
    <name type="scientific">Pandoraea oxalativorans</name>
    <dbReference type="NCBI Taxonomy" id="573737"/>
    <lineage>
        <taxon>Bacteria</taxon>
        <taxon>Pseudomonadati</taxon>
        <taxon>Pseudomonadota</taxon>
        <taxon>Betaproteobacteria</taxon>
        <taxon>Burkholderiales</taxon>
        <taxon>Burkholderiaceae</taxon>
        <taxon>Pandoraea</taxon>
    </lineage>
</organism>
<feature type="transmembrane region" description="Helical" evidence="7">
    <location>
        <begin position="132"/>
        <end position="153"/>
    </location>
</feature>
<dbReference type="OrthoDB" id="5441967at2"/>
<dbReference type="Pfam" id="PF07690">
    <property type="entry name" value="MFS_1"/>
    <property type="match status" value="1"/>
</dbReference>
<dbReference type="CDD" id="cd17319">
    <property type="entry name" value="MFS_ExuT_GudP_like"/>
    <property type="match status" value="1"/>
</dbReference>
<evidence type="ECO:0000256" key="1">
    <source>
        <dbReference type="ARBA" id="ARBA00004141"/>
    </source>
</evidence>
<evidence type="ECO:0000256" key="7">
    <source>
        <dbReference type="SAM" id="Phobius"/>
    </source>
</evidence>
<keyword evidence="10" id="KW-1185">Reference proteome</keyword>
<dbReference type="Proteomes" id="UP000035050">
    <property type="component" value="Chromosome"/>
</dbReference>
<feature type="transmembrane region" description="Helical" evidence="7">
    <location>
        <begin position="331"/>
        <end position="349"/>
    </location>
</feature>
<dbReference type="HOGENOM" id="CLU_001265_0_0_4"/>
<sequence length="448" mass="47938">MSSSPSSYPGGAQPHVGNGAAPATASPAQRDALYRKLTWHIIPFLFLAFIVAYIDRVNVSFAKLEMLSDLSLSETVYGAGAGVFFLGYFLFEVPSNLILHRVGARMWIARIMVTWSIISCLTMFTQGPMSFYVLRFLLGVAEAGFFPGIVLYLATWFPSNKRSQIIALFMVAIPVSGAIGGPLSGWIMQHFGGMHGYAGWQWLFLIEGIASLLVGIAAFFVLQDRIETVKWLNADEKGLLAQDLAADDSTRAHHSVRQVFGSARVWLLGLLYFCIAMGNYGLVFWLPTMIRAAGVANLGNIGLLSAVPSLVSAVAMILVARHADRHNERRMHVAVCCLLGAAGMVASVLLAQHLWWSMAALIVAAIGINSIAPVFWGIPTAMMGGAGAAAAIALINSTGNLAGFVSPYVIGFLKDSTGQLLPGMIVLACALVGGACIVMSLKPQRSRA</sequence>
<evidence type="ECO:0000313" key="10">
    <source>
        <dbReference type="Proteomes" id="UP000035050"/>
    </source>
</evidence>
<comment type="subcellular location">
    <subcellularLocation>
        <location evidence="1">Membrane</location>
        <topology evidence="1">Multi-pass membrane protein</topology>
    </subcellularLocation>
</comment>
<protein>
    <submittedName>
        <fullName evidence="9">MFS transporter</fullName>
    </submittedName>
</protein>
<evidence type="ECO:0000256" key="6">
    <source>
        <dbReference type="SAM" id="MobiDB-lite"/>
    </source>
</evidence>
<dbReference type="AlphaFoldDB" id="A0A0E3YFU9"/>
<keyword evidence="2" id="KW-0813">Transport</keyword>
<dbReference type="InterPro" id="IPR011701">
    <property type="entry name" value="MFS"/>
</dbReference>
<evidence type="ECO:0000256" key="2">
    <source>
        <dbReference type="ARBA" id="ARBA00022448"/>
    </source>
</evidence>
<feature type="transmembrane region" description="Helical" evidence="7">
    <location>
        <begin position="200"/>
        <end position="222"/>
    </location>
</feature>
<feature type="transmembrane region" description="Helical" evidence="7">
    <location>
        <begin position="421"/>
        <end position="441"/>
    </location>
</feature>
<feature type="transmembrane region" description="Helical" evidence="7">
    <location>
        <begin position="355"/>
        <end position="376"/>
    </location>
</feature>
<dbReference type="EMBL" id="CP011253">
    <property type="protein sequence ID" value="AKC71330.1"/>
    <property type="molecule type" value="Genomic_DNA"/>
</dbReference>
<dbReference type="PATRIC" id="fig|573737.6.peg.5090"/>
<dbReference type="SUPFAM" id="SSF103473">
    <property type="entry name" value="MFS general substrate transporter"/>
    <property type="match status" value="1"/>
</dbReference>
<feature type="transmembrane region" description="Helical" evidence="7">
    <location>
        <begin position="165"/>
        <end position="188"/>
    </location>
</feature>
<feature type="transmembrane region" description="Helical" evidence="7">
    <location>
        <begin position="265"/>
        <end position="286"/>
    </location>
</feature>
<evidence type="ECO:0000256" key="3">
    <source>
        <dbReference type="ARBA" id="ARBA00022692"/>
    </source>
</evidence>
<feature type="region of interest" description="Disordered" evidence="6">
    <location>
        <begin position="1"/>
        <end position="23"/>
    </location>
</feature>
<name>A0A0E3YFU9_9BURK</name>
<feature type="domain" description="Major facilitator superfamily (MFS) profile" evidence="8">
    <location>
        <begin position="41"/>
        <end position="446"/>
    </location>
</feature>
<dbReference type="RefSeq" id="WP_046292474.1">
    <property type="nucleotide sequence ID" value="NZ_CP011253.3"/>
</dbReference>
<dbReference type="PROSITE" id="PS50850">
    <property type="entry name" value="MFS"/>
    <property type="match status" value="1"/>
</dbReference>
<keyword evidence="4 7" id="KW-1133">Transmembrane helix</keyword>
<feature type="transmembrane region" description="Helical" evidence="7">
    <location>
        <begin position="388"/>
        <end position="409"/>
    </location>
</feature>
<dbReference type="GO" id="GO:0005886">
    <property type="term" value="C:plasma membrane"/>
    <property type="evidence" value="ECO:0007669"/>
    <property type="project" value="TreeGrafter"/>
</dbReference>
<evidence type="ECO:0000313" key="9">
    <source>
        <dbReference type="EMBL" id="AKC71330.1"/>
    </source>
</evidence>
<feature type="transmembrane region" description="Helical" evidence="7">
    <location>
        <begin position="107"/>
        <end position="126"/>
    </location>
</feature>
<dbReference type="InterPro" id="IPR036259">
    <property type="entry name" value="MFS_trans_sf"/>
</dbReference>
<dbReference type="PANTHER" id="PTHR43791">
    <property type="entry name" value="PERMEASE-RELATED"/>
    <property type="match status" value="1"/>
</dbReference>
<dbReference type="FunFam" id="1.20.1250.20:FF:000018">
    <property type="entry name" value="MFS transporter permease"/>
    <property type="match status" value="1"/>
</dbReference>
<feature type="transmembrane region" description="Helical" evidence="7">
    <location>
        <begin position="298"/>
        <end position="319"/>
    </location>
</feature>
<keyword evidence="5 7" id="KW-0472">Membrane</keyword>
<feature type="transmembrane region" description="Helical" evidence="7">
    <location>
        <begin position="75"/>
        <end position="95"/>
    </location>
</feature>
<dbReference type="Gene3D" id="1.20.1250.20">
    <property type="entry name" value="MFS general substrate transporter like domains"/>
    <property type="match status" value="2"/>
</dbReference>
<dbReference type="InterPro" id="IPR020846">
    <property type="entry name" value="MFS_dom"/>
</dbReference>
<proteinExistence type="predicted"/>
<evidence type="ECO:0000256" key="4">
    <source>
        <dbReference type="ARBA" id="ARBA00022989"/>
    </source>
</evidence>
<dbReference type="GO" id="GO:0022857">
    <property type="term" value="F:transmembrane transporter activity"/>
    <property type="evidence" value="ECO:0007669"/>
    <property type="project" value="InterPro"/>
</dbReference>
<reference evidence="9" key="1">
    <citation type="submission" date="2016-06" db="EMBL/GenBank/DDBJ databases">
        <title>Pandoraea oxalativorans DSM 23570 Genome Sequencing.</title>
        <authorList>
            <person name="Ee R."/>
            <person name="Lim Y.-L."/>
            <person name="Yong D."/>
            <person name="Yin W.-F."/>
            <person name="Chan K.-G."/>
        </authorList>
    </citation>
    <scope>NUCLEOTIDE SEQUENCE</scope>
    <source>
        <strain evidence="9">DSM 23570</strain>
    </source>
</reference>
<gene>
    <name evidence="9" type="ORF">MB84_20510</name>
</gene>
<evidence type="ECO:0000259" key="8">
    <source>
        <dbReference type="PROSITE" id="PS50850"/>
    </source>
</evidence>
<keyword evidence="3 7" id="KW-0812">Transmembrane</keyword>
<accession>A0A0E3YFU9</accession>
<dbReference type="KEGG" id="pox:MB84_20510"/>